<evidence type="ECO:0000256" key="5">
    <source>
        <dbReference type="ARBA" id="ARBA00022448"/>
    </source>
</evidence>
<reference evidence="14" key="1">
    <citation type="submission" date="2019-01" db="EMBL/GenBank/DDBJ databases">
        <title>Mitochondrial phylogenomics of Collembola.</title>
        <authorList>
            <person name="Sun X."/>
            <person name="Xie Z.-J."/>
            <person name="Dong J."/>
            <person name="Yu D.-Y."/>
        </authorList>
    </citation>
    <scope>NUCLEOTIDE SEQUENCE</scope>
</reference>
<evidence type="ECO:0000256" key="12">
    <source>
        <dbReference type="RuleBase" id="RU000473"/>
    </source>
</evidence>
<name>A0A6H0EY55_9HEXA</name>
<evidence type="ECO:0000256" key="11">
    <source>
        <dbReference type="RuleBase" id="RU000471"/>
    </source>
</evidence>
<dbReference type="GO" id="GO:0008137">
    <property type="term" value="F:NADH dehydrogenase (ubiquinone) activity"/>
    <property type="evidence" value="ECO:0007669"/>
    <property type="project" value="UniProtKB-EC"/>
</dbReference>
<evidence type="ECO:0000256" key="9">
    <source>
        <dbReference type="ARBA" id="ARBA00023075"/>
    </source>
</evidence>
<proteinExistence type="inferred from homology"/>
<evidence type="ECO:0000256" key="4">
    <source>
        <dbReference type="ARBA" id="ARBA00021009"/>
    </source>
</evidence>
<feature type="transmembrane region" description="Helical" evidence="13">
    <location>
        <begin position="178"/>
        <end position="197"/>
    </location>
</feature>
<comment type="similarity">
    <text evidence="3 11">Belongs to the complex I subunit 1 family.</text>
</comment>
<dbReference type="PANTHER" id="PTHR11432">
    <property type="entry name" value="NADH DEHYDROGENASE SUBUNIT 1"/>
    <property type="match status" value="1"/>
</dbReference>
<feature type="transmembrane region" description="Helical" evidence="13">
    <location>
        <begin position="284"/>
        <end position="306"/>
    </location>
</feature>
<dbReference type="PROSITE" id="PS00668">
    <property type="entry name" value="COMPLEX1_ND1_2"/>
    <property type="match status" value="1"/>
</dbReference>
<keyword evidence="7" id="KW-0999">Mitochondrion inner membrane</keyword>
<keyword evidence="9 12" id="KW-0830">Ubiquinone</keyword>
<evidence type="ECO:0000256" key="3">
    <source>
        <dbReference type="ARBA" id="ARBA00010535"/>
    </source>
</evidence>
<evidence type="ECO:0000256" key="8">
    <source>
        <dbReference type="ARBA" id="ARBA00022989"/>
    </source>
</evidence>
<keyword evidence="12 14" id="KW-0496">Mitochondrion</keyword>
<feature type="transmembrane region" description="Helical" evidence="13">
    <location>
        <begin position="76"/>
        <end position="95"/>
    </location>
</feature>
<dbReference type="InterPro" id="IPR001694">
    <property type="entry name" value="NADH_UbQ_OxRdtase_su1/FPO"/>
</dbReference>
<keyword evidence="8 13" id="KW-1133">Transmembrane helix</keyword>
<evidence type="ECO:0000256" key="13">
    <source>
        <dbReference type="SAM" id="Phobius"/>
    </source>
</evidence>
<protein>
    <recommendedName>
        <fullName evidence="4 12">NADH-ubiquinone oxidoreductase chain 1</fullName>
        <ecNumber evidence="12">7.1.1.2</ecNumber>
    </recommendedName>
</protein>
<dbReference type="Pfam" id="PF00146">
    <property type="entry name" value="NADHdh"/>
    <property type="match status" value="1"/>
</dbReference>
<dbReference type="GO" id="GO:0009060">
    <property type="term" value="P:aerobic respiration"/>
    <property type="evidence" value="ECO:0007669"/>
    <property type="project" value="TreeGrafter"/>
</dbReference>
<feature type="transmembrane region" description="Helical" evidence="13">
    <location>
        <begin position="101"/>
        <end position="125"/>
    </location>
</feature>
<dbReference type="EMBL" id="MK431897">
    <property type="protein sequence ID" value="QIT06469.1"/>
    <property type="molecule type" value="Genomic_DNA"/>
</dbReference>
<organism evidence="14">
    <name type="scientific">Mesaphorura yosii</name>
    <dbReference type="NCBI Taxonomy" id="1840514"/>
    <lineage>
        <taxon>Eukaryota</taxon>
        <taxon>Metazoa</taxon>
        <taxon>Ecdysozoa</taxon>
        <taxon>Arthropoda</taxon>
        <taxon>Hexapoda</taxon>
        <taxon>Collembola</taxon>
        <taxon>Poduromorpha</taxon>
        <taxon>Poduroidea</taxon>
        <taxon>Tullbergiidae</taxon>
        <taxon>Stenaphorurinae</taxon>
        <taxon>Mesaphorura</taxon>
    </lineage>
</organism>
<dbReference type="EC" id="7.1.1.2" evidence="12"/>
<dbReference type="AlphaFoldDB" id="A0A6H0EY55"/>
<dbReference type="HAMAP" id="MF_01350">
    <property type="entry name" value="NDH1_NuoH"/>
    <property type="match status" value="1"/>
</dbReference>
<dbReference type="GO" id="GO:0003954">
    <property type="term" value="F:NADH dehydrogenase activity"/>
    <property type="evidence" value="ECO:0007669"/>
    <property type="project" value="TreeGrafter"/>
</dbReference>
<feature type="transmembrane region" description="Helical" evidence="13">
    <location>
        <begin position="226"/>
        <end position="248"/>
    </location>
</feature>
<comment type="catalytic activity">
    <reaction evidence="12">
        <text>a ubiquinone + NADH + 5 H(+)(in) = a ubiquinol + NAD(+) + 4 H(+)(out)</text>
        <dbReference type="Rhea" id="RHEA:29091"/>
        <dbReference type="Rhea" id="RHEA-COMP:9565"/>
        <dbReference type="Rhea" id="RHEA-COMP:9566"/>
        <dbReference type="ChEBI" id="CHEBI:15378"/>
        <dbReference type="ChEBI" id="CHEBI:16389"/>
        <dbReference type="ChEBI" id="CHEBI:17976"/>
        <dbReference type="ChEBI" id="CHEBI:57540"/>
        <dbReference type="ChEBI" id="CHEBI:57945"/>
        <dbReference type="EC" id="7.1.1.2"/>
    </reaction>
</comment>
<keyword evidence="6 11" id="KW-0812">Transmembrane</keyword>
<accession>A0A6H0EY55</accession>
<dbReference type="PANTHER" id="PTHR11432:SF3">
    <property type="entry name" value="NADH-UBIQUINONE OXIDOREDUCTASE CHAIN 1"/>
    <property type="match status" value="1"/>
</dbReference>
<evidence type="ECO:0000256" key="1">
    <source>
        <dbReference type="ARBA" id="ARBA00003257"/>
    </source>
</evidence>
<feature type="transmembrane region" description="Helical" evidence="13">
    <location>
        <begin position="6"/>
        <end position="29"/>
    </location>
</feature>
<comment type="subcellular location">
    <subcellularLocation>
        <location evidence="2 11">Mitochondrion inner membrane</location>
        <topology evidence="2 11">Multi-pass membrane protein</topology>
    </subcellularLocation>
</comment>
<keyword evidence="11" id="KW-0520">NAD</keyword>
<feature type="transmembrane region" description="Helical" evidence="13">
    <location>
        <begin position="254"/>
        <end position="272"/>
    </location>
</feature>
<evidence type="ECO:0000256" key="7">
    <source>
        <dbReference type="ARBA" id="ARBA00022792"/>
    </source>
</evidence>
<evidence type="ECO:0000256" key="2">
    <source>
        <dbReference type="ARBA" id="ARBA00004448"/>
    </source>
</evidence>
<feature type="transmembrane region" description="Helical" evidence="13">
    <location>
        <begin position="146"/>
        <end position="166"/>
    </location>
</feature>
<keyword evidence="10 13" id="KW-0472">Membrane</keyword>
<dbReference type="InterPro" id="IPR018086">
    <property type="entry name" value="NADH_UbQ_OxRdtase_su1_CS"/>
</dbReference>
<dbReference type="GO" id="GO:0005743">
    <property type="term" value="C:mitochondrial inner membrane"/>
    <property type="evidence" value="ECO:0007669"/>
    <property type="project" value="UniProtKB-SubCell"/>
</dbReference>
<evidence type="ECO:0000256" key="10">
    <source>
        <dbReference type="ARBA" id="ARBA00023136"/>
    </source>
</evidence>
<geneLocation type="mitochondrion" evidence="14"/>
<evidence type="ECO:0000313" key="14">
    <source>
        <dbReference type="EMBL" id="QIT06469.1"/>
    </source>
</evidence>
<gene>
    <name evidence="14" type="primary">ND1</name>
</gene>
<sequence length="310" mass="35225">MVLIFFSGILSMLLFLVGVLLSVAFMILLERKVLSYIQIRKGPNKVSLVGLFQSFGDAVKLFVSEQSSPIYSNVGVYYFSPVLAIFVMLLIWLVYPLEFGGLNFVYSLIFMFCCLGAGIYILMLSGWSSNSNYALIGAIRGVSQTISYEVSLIFLFLSIIVLMSGFSLKNLYSNQEYVWFFVFMLPIFLCWLVTMLAETNRSPFDFAEGESELVSGFNIEYGSGGFALLFLAEYGMIIFMSYILVLMFLGGYDAVLLVNLSGLGLCFYFLWVRGMLPRFRYDKLMYLVWSSILPISMNYFFIYVMVSLIC</sequence>
<evidence type="ECO:0000256" key="6">
    <source>
        <dbReference type="ARBA" id="ARBA00022692"/>
    </source>
</evidence>
<keyword evidence="5" id="KW-0813">Transport</keyword>
<comment type="function">
    <text evidence="1">Core subunit of the mitochondrial membrane respiratory chain NADH dehydrogenase (Complex I) that is believed to belong to the minimal assembly required for catalysis. Complex I functions in the transfer of electrons from NADH to the respiratory chain. The immediate electron acceptor for the enzyme is believed to be ubiquinone.</text>
</comment>